<dbReference type="PANTHER" id="PTHR10566">
    <property type="entry name" value="CHAPERONE-ACTIVITY OF BC1 COMPLEX CABC1 -RELATED"/>
    <property type="match status" value="1"/>
</dbReference>
<protein>
    <submittedName>
        <fullName evidence="4">Uncharacterized protein</fullName>
    </submittedName>
</protein>
<evidence type="ECO:0000256" key="2">
    <source>
        <dbReference type="SAM" id="Coils"/>
    </source>
</evidence>
<evidence type="ECO:0000256" key="3">
    <source>
        <dbReference type="SAM" id="MobiDB-lite"/>
    </source>
</evidence>
<feature type="region of interest" description="Disordered" evidence="3">
    <location>
        <begin position="497"/>
        <end position="518"/>
    </location>
</feature>
<dbReference type="OrthoDB" id="429099at2759"/>
<gene>
    <name evidence="4" type="ORF">AK812_SmicGene18673</name>
</gene>
<accession>A0A1Q9DUH9</accession>
<dbReference type="InterPro" id="IPR050154">
    <property type="entry name" value="UbiB_kinase"/>
</dbReference>
<comment type="caution">
    <text evidence="4">The sequence shown here is derived from an EMBL/GenBank/DDBJ whole genome shotgun (WGS) entry which is preliminary data.</text>
</comment>
<name>A0A1Q9DUH9_SYMMI</name>
<feature type="region of interest" description="Disordered" evidence="3">
    <location>
        <begin position="453"/>
        <end position="475"/>
    </location>
</feature>
<organism evidence="4 5">
    <name type="scientific">Symbiodinium microadriaticum</name>
    <name type="common">Dinoflagellate</name>
    <name type="synonym">Zooxanthella microadriatica</name>
    <dbReference type="NCBI Taxonomy" id="2951"/>
    <lineage>
        <taxon>Eukaryota</taxon>
        <taxon>Sar</taxon>
        <taxon>Alveolata</taxon>
        <taxon>Dinophyceae</taxon>
        <taxon>Suessiales</taxon>
        <taxon>Symbiodiniaceae</taxon>
        <taxon>Symbiodinium</taxon>
    </lineage>
</organism>
<reference evidence="4 5" key="1">
    <citation type="submission" date="2016-02" db="EMBL/GenBank/DDBJ databases">
        <title>Genome analysis of coral dinoflagellate symbionts highlights evolutionary adaptations to a symbiotic lifestyle.</title>
        <authorList>
            <person name="Aranda M."/>
            <person name="Li Y."/>
            <person name="Liew Y.J."/>
            <person name="Baumgarten S."/>
            <person name="Simakov O."/>
            <person name="Wilson M."/>
            <person name="Piel J."/>
            <person name="Ashoor H."/>
            <person name="Bougouffa S."/>
            <person name="Bajic V.B."/>
            <person name="Ryu T."/>
            <person name="Ravasi T."/>
            <person name="Bayer T."/>
            <person name="Micklem G."/>
            <person name="Kim H."/>
            <person name="Bhak J."/>
            <person name="Lajeunesse T.C."/>
            <person name="Voolstra C.R."/>
        </authorList>
    </citation>
    <scope>NUCLEOTIDE SEQUENCE [LARGE SCALE GENOMIC DNA]</scope>
    <source>
        <strain evidence="4 5">CCMP2467</strain>
    </source>
</reference>
<sequence length="1372" mass="151518">MAPQTGTSAAERVVFQVVRQALRGAVDVYDGEEDDEDDDEAEKAEELKAWLEAIEGGGGSLIRAWTGILVKLDEHEDAFLELDAFDARQWVFQKKRHKLKRLLDTEAKDVFLDIVPQNDIIMHWALRVVGPKASRCYEFEADGVIMGKRTALDKGLPISSQKLEGRTERTHREISRWCTQFGADHSYDAAGNNIFGGKNCQDFAVELCTFMGPLFCREIDKEQLPFRQAEQVKTVLGAGAFVAADAALGTFTEFSAGLRAAASDDGVRVLLSSKYRVEEEKRIPQACKACKLCYPELSKSAFQRGTGLVAAGTGLVAGALDLGIGVAGAAAGAAMSPGVLAAAAAVGVGYASGVITAESIPTFGFESEKPEQSPEATEQSSTCLQLDIERLKGEVGTAEAELRKARAHEVWAEPRLISANDLRQTLMAAFEANVSEVGRDLVTAVSKPLLPETQSLPREPFRHSESAPELNPRPAPATWKDVMERHGCPPEQSISVRMHRRRKKQTRTPAGAPQRCQSPGRTMFDSRKLWFRLYVSNKSRCQGPFGLLLFAARWLQWCRSHKRASYDIRFIAARTVATISFDVLASRLTVVDCRRMRDAYAGCQLATISPPWRGHILEAAARSIYCRQHPGCVVSDPVPGLRCDGSKRSVNQAEYDWMRDGRRVQCKTGQLCWNSSSGCWNVSFHNIKFGLLDELLLVLYTPFRIHLFLHDQRTGIQSTGRKAASRGVRVQYSCAKGMFSCEEATRALVEHVSSGSRHLVTVELASEAAVGQSYSKFCESKSAHMALTAFENHPLGSLTPSARGIFVEQLVLEVDRMLYPQSHFTPQVPNAKHDWFRDHLRVECKHTRLTYSDRGVWTCRFSAIKFQCFDILYLAIDSPDAVFLLHYERDQGRTQCGVETDHVGEQVRIRAPSSIADCREAAHFIVDKLVQGGSKHLATIPFHASGPSQLPATGRADSSSQPTPVILAKGARLTAPWEEPGETMGGLPQTIEGLAWPQEKEDGVLVVIDWGLVAQIQSDLQQRILQFVAHIVSNDYEAIPDDLVRMGFIARDRQNAVAEEAVASSISAVFKSLASGGTATRRIRDVLPALAEIKQNSGNIGQIPASFVYILRCFSILEGHGLCLDEQYRIVDDCYPYLASWTLRAKSPEALPLIRSVLYGRGASAEYPVPDAEQVLALLRGLATRVQQDVTSALREEEPLQNHGRLVDDLRSTLRSLQRARALQDVLLEEAARLTDVLVREALAASAPQFLVASGIPRNEEDKAVLKSLRKLIAALASEVEAVEVDADELRSRASPLSRYLRLLLKQMRARMNDLGALQEAAQVAALLWDVRLFAVALQARFTAALLQRLEQRFSAASRTSRKARKIDRSKP</sequence>
<feature type="compositionally biased region" description="Basic residues" evidence="3">
    <location>
        <begin position="497"/>
        <end position="506"/>
    </location>
</feature>
<evidence type="ECO:0000313" key="4">
    <source>
        <dbReference type="EMBL" id="OLP98827.1"/>
    </source>
</evidence>
<evidence type="ECO:0000313" key="5">
    <source>
        <dbReference type="Proteomes" id="UP000186817"/>
    </source>
</evidence>
<keyword evidence="2" id="KW-0175">Coiled coil</keyword>
<comment type="similarity">
    <text evidence="1">Belongs to the protein kinase superfamily. ADCK protein kinase family.</text>
</comment>
<feature type="coiled-coil region" evidence="2">
    <location>
        <begin position="1266"/>
        <end position="1293"/>
    </location>
</feature>
<dbReference type="EMBL" id="LSRX01000384">
    <property type="protein sequence ID" value="OLP98827.1"/>
    <property type="molecule type" value="Genomic_DNA"/>
</dbReference>
<dbReference type="PANTHER" id="PTHR10566:SF118">
    <property type="entry name" value="PROTEIN KINASE DOMAIN-CONTAINING PROTEIN"/>
    <property type="match status" value="1"/>
</dbReference>
<keyword evidence="5" id="KW-1185">Reference proteome</keyword>
<dbReference type="Proteomes" id="UP000186817">
    <property type="component" value="Unassembled WGS sequence"/>
</dbReference>
<evidence type="ECO:0000256" key="1">
    <source>
        <dbReference type="ARBA" id="ARBA00009670"/>
    </source>
</evidence>
<proteinExistence type="inferred from homology"/>